<evidence type="ECO:0000313" key="3">
    <source>
        <dbReference type="EMBL" id="PWR04140.1"/>
    </source>
</evidence>
<dbReference type="InterPro" id="IPR030395">
    <property type="entry name" value="GP_PDE_dom"/>
</dbReference>
<dbReference type="PROSITE" id="PS51704">
    <property type="entry name" value="GP_PDE"/>
    <property type="match status" value="1"/>
</dbReference>
<reference evidence="3 4" key="1">
    <citation type="submission" date="2018-05" db="EMBL/GenBank/DDBJ databases">
        <title>Rhodobacteraceae gen. nov., sp. nov. isolated from sea water.</title>
        <authorList>
            <person name="Ren Y."/>
        </authorList>
    </citation>
    <scope>NUCLEOTIDE SEQUENCE [LARGE SCALE GENOMIC DNA]</scope>
    <source>
        <strain evidence="3 4">TG-679</strain>
    </source>
</reference>
<dbReference type="InterPro" id="IPR017946">
    <property type="entry name" value="PLC-like_Pdiesterase_TIM-brl"/>
</dbReference>
<dbReference type="GO" id="GO:0008081">
    <property type="term" value="F:phosphoric diester hydrolase activity"/>
    <property type="evidence" value="ECO:0007669"/>
    <property type="project" value="InterPro"/>
</dbReference>
<organism evidence="3 4">
    <name type="scientific">Meridianimarinicoccus roseus</name>
    <dbReference type="NCBI Taxonomy" id="2072018"/>
    <lineage>
        <taxon>Bacteria</taxon>
        <taxon>Pseudomonadati</taxon>
        <taxon>Pseudomonadota</taxon>
        <taxon>Alphaproteobacteria</taxon>
        <taxon>Rhodobacterales</taxon>
        <taxon>Paracoccaceae</taxon>
        <taxon>Meridianimarinicoccus</taxon>
    </lineage>
</organism>
<dbReference type="PANTHER" id="PTHR46211">
    <property type="entry name" value="GLYCEROPHOSPHORYL DIESTER PHOSPHODIESTERASE"/>
    <property type="match status" value="1"/>
</dbReference>
<dbReference type="GO" id="GO:0006629">
    <property type="term" value="P:lipid metabolic process"/>
    <property type="evidence" value="ECO:0007669"/>
    <property type="project" value="InterPro"/>
</dbReference>
<dbReference type="AlphaFoldDB" id="A0A2V2LEX0"/>
<evidence type="ECO:0000259" key="2">
    <source>
        <dbReference type="PROSITE" id="PS51704"/>
    </source>
</evidence>
<evidence type="ECO:0000256" key="1">
    <source>
        <dbReference type="SAM" id="MobiDB-lite"/>
    </source>
</evidence>
<dbReference type="PANTHER" id="PTHR46211:SF1">
    <property type="entry name" value="GLYCEROPHOSPHODIESTER PHOSPHODIESTERASE, CYTOPLASMIC"/>
    <property type="match status" value="1"/>
</dbReference>
<dbReference type="SUPFAM" id="SSF51695">
    <property type="entry name" value="PLC-like phosphodiesterases"/>
    <property type="match status" value="1"/>
</dbReference>
<evidence type="ECO:0000313" key="4">
    <source>
        <dbReference type="Proteomes" id="UP000245680"/>
    </source>
</evidence>
<dbReference type="Proteomes" id="UP000245680">
    <property type="component" value="Unassembled WGS sequence"/>
</dbReference>
<accession>A0A2V2LEX0</accession>
<dbReference type="NCBIfam" id="TIGR03370">
    <property type="entry name" value="VPLPA-CTERM"/>
    <property type="match status" value="1"/>
</dbReference>
<name>A0A2V2LEX0_9RHOB</name>
<proteinExistence type="predicted"/>
<dbReference type="Pfam" id="PF03009">
    <property type="entry name" value="GDPD"/>
    <property type="match status" value="1"/>
</dbReference>
<feature type="region of interest" description="Disordered" evidence="1">
    <location>
        <begin position="1"/>
        <end position="23"/>
    </location>
</feature>
<protein>
    <recommendedName>
        <fullName evidence="2">GP-PDE domain-containing protein</fullName>
    </recommendedName>
</protein>
<keyword evidence="4" id="KW-1185">Reference proteome</keyword>
<dbReference type="Gene3D" id="3.20.20.190">
    <property type="entry name" value="Phosphatidylinositol (PI) phosphodiesterase"/>
    <property type="match status" value="1"/>
</dbReference>
<dbReference type="OrthoDB" id="1854250at2"/>
<feature type="domain" description="GP-PDE" evidence="2">
    <location>
        <begin position="90"/>
        <end position="377"/>
    </location>
</feature>
<sequence length="412" mass="42872">MWTRAAKPAHSGRHAAPADRRAGAGAAVMLPSKDCHPSWLTQRQASPEGGRAMPERTPTMLAKLIAVAVAAASTTPLFAASFATLDGTAPLVIAHRGASGYLPEHTLGAYELAIQLGADIVEPDVLLTADGEAIMMHDTTLTRTTDIEARFAPRNGGYAVADFTLAEIKTLTVDPTGTAATSYPGFTPSMADPYKVPTFAEFLAYVRDYNNTNRTRIGVYPESKIPATTSQNTKIVDLMQAYGFTAADQNSYLQTFDHLAARQLADLQAARGMTVPVAALGAAVAMGSGFGVFDFVNGTLSPLADLATFAGGVGVALASSDLNADFVSAAHAVGLEVHGWTFNIADPIAAADQYGSFIGMGLDGLFTNYTDLAVAAVARAASTPVPLPAGLPLLLGGLGVMATLTARRTRRA</sequence>
<dbReference type="EMBL" id="QGKU01000012">
    <property type="protein sequence ID" value="PWR04140.1"/>
    <property type="molecule type" value="Genomic_DNA"/>
</dbReference>
<dbReference type="InterPro" id="IPR022472">
    <property type="entry name" value="VPLPA-CTERM"/>
</dbReference>
<comment type="caution">
    <text evidence="3">The sequence shown here is derived from an EMBL/GenBank/DDBJ whole genome shotgun (WGS) entry which is preliminary data.</text>
</comment>
<gene>
    <name evidence="3" type="ORF">DKT77_02985</name>
</gene>